<feature type="transmembrane region" description="Helical" evidence="7">
    <location>
        <begin position="141"/>
        <end position="159"/>
    </location>
</feature>
<dbReference type="Gene3D" id="1.20.1250.20">
    <property type="entry name" value="MFS general substrate transporter like domains"/>
    <property type="match status" value="2"/>
</dbReference>
<evidence type="ECO:0000313" key="10">
    <source>
        <dbReference type="Proteomes" id="UP000189513"/>
    </source>
</evidence>
<dbReference type="InterPro" id="IPR036259">
    <property type="entry name" value="MFS_trans_sf"/>
</dbReference>
<dbReference type="AlphaFoldDB" id="A0A1V2L1D5"/>
<evidence type="ECO:0000256" key="2">
    <source>
        <dbReference type="ARBA" id="ARBA00022448"/>
    </source>
</evidence>
<evidence type="ECO:0000256" key="6">
    <source>
        <dbReference type="SAM" id="MobiDB-lite"/>
    </source>
</evidence>
<dbReference type="PANTHER" id="PTHR43791">
    <property type="entry name" value="PERMEASE-RELATED"/>
    <property type="match status" value="1"/>
</dbReference>
<accession>A0A1V2L1D5</accession>
<protein>
    <submittedName>
        <fullName evidence="9">High-affinity nicotinic acid transporter</fullName>
    </submittedName>
</protein>
<feature type="transmembrane region" description="Helical" evidence="7">
    <location>
        <begin position="67"/>
        <end position="88"/>
    </location>
</feature>
<feature type="transmembrane region" description="Helical" evidence="7">
    <location>
        <begin position="397"/>
        <end position="421"/>
    </location>
</feature>
<feature type="transmembrane region" description="Helical" evidence="7">
    <location>
        <begin position="171"/>
        <end position="189"/>
    </location>
</feature>
<evidence type="ECO:0000256" key="5">
    <source>
        <dbReference type="ARBA" id="ARBA00023136"/>
    </source>
</evidence>
<gene>
    <name evidence="9" type="ORF">BON22_5129</name>
</gene>
<feature type="region of interest" description="Disordered" evidence="6">
    <location>
        <begin position="1"/>
        <end position="46"/>
    </location>
</feature>
<feature type="transmembrane region" description="Helical" evidence="7">
    <location>
        <begin position="201"/>
        <end position="222"/>
    </location>
</feature>
<dbReference type="FunFam" id="1.20.1250.20:FF:000013">
    <property type="entry name" value="MFS general substrate transporter"/>
    <property type="match status" value="1"/>
</dbReference>
<keyword evidence="3 7" id="KW-0812">Transmembrane</keyword>
<dbReference type="EMBL" id="MPUK01000014">
    <property type="protein sequence ID" value="ONH65056.1"/>
    <property type="molecule type" value="Genomic_DNA"/>
</dbReference>
<dbReference type="Proteomes" id="UP000189513">
    <property type="component" value="Unassembled WGS sequence"/>
</dbReference>
<comment type="caution">
    <text evidence="9">The sequence shown here is derived from an EMBL/GenBank/DDBJ whole genome shotgun (WGS) entry which is preliminary data.</text>
</comment>
<reference evidence="10" key="1">
    <citation type="journal article" date="2017" name="Genome Announc.">
        <title>Genome sequences of Cyberlindnera fabianii 65, Pichia kudriavzevii 129, and Saccharomyces cerevisiae 131 isolated from fermented masau fruits in Zimbabwe.</title>
        <authorList>
            <person name="van Rijswijck I.M.H."/>
            <person name="Derks M.F.L."/>
            <person name="Abee T."/>
            <person name="de Ridder D."/>
            <person name="Smid E.J."/>
        </authorList>
    </citation>
    <scope>NUCLEOTIDE SEQUENCE [LARGE SCALE GENOMIC DNA]</scope>
    <source>
        <strain evidence="10">65</strain>
    </source>
</reference>
<dbReference type="VEuPathDB" id="FungiDB:BON22_5129"/>
<organism evidence="9 10">
    <name type="scientific">Cyberlindnera fabianii</name>
    <name type="common">Yeast</name>
    <name type="synonym">Hansenula fabianii</name>
    <dbReference type="NCBI Taxonomy" id="36022"/>
    <lineage>
        <taxon>Eukaryota</taxon>
        <taxon>Fungi</taxon>
        <taxon>Dikarya</taxon>
        <taxon>Ascomycota</taxon>
        <taxon>Saccharomycotina</taxon>
        <taxon>Saccharomycetes</taxon>
        <taxon>Phaffomycetales</taxon>
        <taxon>Phaffomycetaceae</taxon>
        <taxon>Cyberlindnera</taxon>
    </lineage>
</organism>
<dbReference type="InterPro" id="IPR011701">
    <property type="entry name" value="MFS"/>
</dbReference>
<dbReference type="STRING" id="36022.A0A1V2L1D5"/>
<evidence type="ECO:0000256" key="3">
    <source>
        <dbReference type="ARBA" id="ARBA00022692"/>
    </source>
</evidence>
<feature type="domain" description="Major facilitator superfamily (MFS) profile" evidence="8">
    <location>
        <begin position="75"/>
        <end position="491"/>
    </location>
</feature>
<dbReference type="FunFam" id="1.20.1250.20:FF:000034">
    <property type="entry name" value="MFS general substrate transporter"/>
    <property type="match status" value="1"/>
</dbReference>
<dbReference type="PROSITE" id="PS50850">
    <property type="entry name" value="MFS"/>
    <property type="match status" value="1"/>
</dbReference>
<dbReference type="PANTHER" id="PTHR43791:SF46">
    <property type="entry name" value="MAJOR FACILITATOR SUPERFAMILY (MFS) PROFILE DOMAIN-CONTAINING PROTEIN-RELATED"/>
    <property type="match status" value="1"/>
</dbReference>
<feature type="transmembrane region" description="Helical" evidence="7">
    <location>
        <begin position="304"/>
        <end position="326"/>
    </location>
</feature>
<feature type="transmembrane region" description="Helical" evidence="7">
    <location>
        <begin position="370"/>
        <end position="391"/>
    </location>
</feature>
<feature type="transmembrane region" description="Helical" evidence="7">
    <location>
        <begin position="108"/>
        <end position="129"/>
    </location>
</feature>
<evidence type="ECO:0000313" key="9">
    <source>
        <dbReference type="EMBL" id="ONH65056.1"/>
    </source>
</evidence>
<evidence type="ECO:0000256" key="7">
    <source>
        <dbReference type="SAM" id="Phobius"/>
    </source>
</evidence>
<feature type="transmembrane region" description="Helical" evidence="7">
    <location>
        <begin position="465"/>
        <end position="486"/>
    </location>
</feature>
<dbReference type="SUPFAM" id="SSF103473">
    <property type="entry name" value="MFS general substrate transporter"/>
    <property type="match status" value="1"/>
</dbReference>
<feature type="transmembrane region" description="Helical" evidence="7">
    <location>
        <begin position="346"/>
        <end position="363"/>
    </location>
</feature>
<evidence type="ECO:0000256" key="4">
    <source>
        <dbReference type="ARBA" id="ARBA00022989"/>
    </source>
</evidence>
<feature type="transmembrane region" description="Helical" evidence="7">
    <location>
        <begin position="234"/>
        <end position="256"/>
    </location>
</feature>
<dbReference type="GO" id="GO:0022857">
    <property type="term" value="F:transmembrane transporter activity"/>
    <property type="evidence" value="ECO:0007669"/>
    <property type="project" value="InterPro"/>
</dbReference>
<evidence type="ECO:0000256" key="1">
    <source>
        <dbReference type="ARBA" id="ARBA00004141"/>
    </source>
</evidence>
<keyword evidence="4 7" id="KW-1133">Transmembrane helix</keyword>
<dbReference type="Pfam" id="PF07690">
    <property type="entry name" value="MFS_1"/>
    <property type="match status" value="1"/>
</dbReference>
<evidence type="ECO:0000259" key="8">
    <source>
        <dbReference type="PROSITE" id="PS50850"/>
    </source>
</evidence>
<sequence>MSEKTQETYQRSSSELEEVSLSNQMDPEKSGTPISQQNTDEAFPTDEELKERTAALAAELNINQTKLMWKIDLCVVPAFVVLYFLAFLDRINISNAKVYGMAEDLNLVGNQFNIALTVFFVPYIFFEVASNYFMKKVPPHIWLSACILAFGAITLGLGYVKNFSGLVACRFFLGMMESATFPGIFYVLSTYYTKSESQQRFSAFFSCTCLAGASGGAMAYRIHDLDGVHGLASWQWIFIIEGAFTMGLSFVLYFIIPDFPESARFLNDNERDFLKRKLELNSVSSGFETKYNWRDVAYAFFHDPLFIITAFCYFCLIVPSYGYAYFAPTIINQMGYTAVAANQHSVYPWLLAFGVSNIVAFFSDRTKIRLPYAIVCTAVAVVGLSLVLGLTDNPQGRYAGCFLTAAGLYTAMPQLVCLTSLNFGGHLRKSLGTAFQVGFGNIGGIIATFIFLAPDAPVYKKGLGISIAFGALSIIVFFGLWALLIYRNNRN</sequence>
<keyword evidence="10" id="KW-1185">Reference proteome</keyword>
<comment type="subcellular location">
    <subcellularLocation>
        <location evidence="1">Membrane</location>
        <topology evidence="1">Multi-pass membrane protein</topology>
    </subcellularLocation>
</comment>
<keyword evidence="5 7" id="KW-0472">Membrane</keyword>
<keyword evidence="2" id="KW-0813">Transport</keyword>
<feature type="transmembrane region" description="Helical" evidence="7">
    <location>
        <begin position="433"/>
        <end position="453"/>
    </location>
</feature>
<proteinExistence type="predicted"/>
<name>A0A1V2L1D5_CYBFA</name>
<dbReference type="OMA" id="YGAIKTQ"/>
<dbReference type="InterPro" id="IPR020846">
    <property type="entry name" value="MFS_dom"/>
</dbReference>
<dbReference type="GO" id="GO:0005886">
    <property type="term" value="C:plasma membrane"/>
    <property type="evidence" value="ECO:0007669"/>
    <property type="project" value="TreeGrafter"/>
</dbReference>